<evidence type="ECO:0000256" key="11">
    <source>
        <dbReference type="ARBA" id="ARBA00030962"/>
    </source>
</evidence>
<dbReference type="EMBL" id="JBBNIN010000008">
    <property type="protein sequence ID" value="MEQ2710936.1"/>
    <property type="molecule type" value="Genomic_DNA"/>
</dbReference>
<dbReference type="PANTHER" id="PTHR30181:SF2">
    <property type="entry name" value="PTS SYSTEM MANNITOL-SPECIFIC EIICBA COMPONENT"/>
    <property type="match status" value="1"/>
</dbReference>
<keyword evidence="6" id="KW-0808">Transferase</keyword>
<dbReference type="InterPro" id="IPR016152">
    <property type="entry name" value="PTrfase/Anion_transptr"/>
</dbReference>
<evidence type="ECO:0000256" key="6">
    <source>
        <dbReference type="ARBA" id="ARBA00022679"/>
    </source>
</evidence>
<comment type="caution">
    <text evidence="13">The sequence shown here is derived from an EMBL/GenBank/DDBJ whole genome shotgun (WGS) entry which is preliminary data.</text>
</comment>
<evidence type="ECO:0000256" key="4">
    <source>
        <dbReference type="ARBA" id="ARBA00022553"/>
    </source>
</evidence>
<protein>
    <recommendedName>
        <fullName evidence="2">Mannitol-specific phosphotransferase enzyme IIA component</fullName>
    </recommendedName>
    <alternativeName>
        <fullName evidence="10">EIIA</fullName>
    </alternativeName>
    <alternativeName>
        <fullName evidence="11">EIII</fullName>
    </alternativeName>
    <alternativeName>
        <fullName evidence="9">PTS system mannitol-specific EIIA component</fullName>
    </alternativeName>
</protein>
<evidence type="ECO:0000256" key="2">
    <source>
        <dbReference type="ARBA" id="ARBA00014783"/>
    </source>
</evidence>
<evidence type="ECO:0000256" key="8">
    <source>
        <dbReference type="ARBA" id="ARBA00022777"/>
    </source>
</evidence>
<evidence type="ECO:0000313" key="14">
    <source>
        <dbReference type="Proteomes" id="UP001482154"/>
    </source>
</evidence>
<keyword evidence="14" id="KW-1185">Reference proteome</keyword>
<gene>
    <name evidence="13" type="ORF">AAAU51_07105</name>
</gene>
<sequence length="173" mass="18864">MGFFFKNKKKNKTEEAMAQASEVTTETTTADGMILSREGIKLGLPSVSMEEAIIAAGELLRDLGYVDDDYIPAMIRRNEEASVYMGLGLAIPHGTEDAKKNVKKSGIIVMQYPEGVEFNGGTAQLVIGIAGVGDEHLEILAQITEAVTEDEILEKLKTTTDVDYILKTFANME</sequence>
<comment type="function">
    <text evidence="1">The phosphoenolpyruvate-dependent sugar phosphotransferase system (sugar PTS), a major carbohydrate active transport system, catalyzes the phosphorylation of incoming sugar substrates concomitantly with their translocation across the cell membrane. The enzyme II CmtAB PTS system is involved in D-mannitol transport.</text>
</comment>
<evidence type="ECO:0000256" key="7">
    <source>
        <dbReference type="ARBA" id="ARBA00022683"/>
    </source>
</evidence>
<keyword evidence="3" id="KW-0813">Transport</keyword>
<evidence type="ECO:0000256" key="10">
    <source>
        <dbReference type="ARBA" id="ARBA00030956"/>
    </source>
</evidence>
<evidence type="ECO:0000256" key="9">
    <source>
        <dbReference type="ARBA" id="ARBA00029908"/>
    </source>
</evidence>
<evidence type="ECO:0000256" key="5">
    <source>
        <dbReference type="ARBA" id="ARBA00022597"/>
    </source>
</evidence>
<dbReference type="RefSeq" id="WP_022374929.1">
    <property type="nucleotide sequence ID" value="NZ_JAOQJG010000001.1"/>
</dbReference>
<dbReference type="Gene3D" id="3.40.930.10">
    <property type="entry name" value="Mannitol-specific EII, Chain A"/>
    <property type="match status" value="1"/>
</dbReference>
<evidence type="ECO:0000256" key="1">
    <source>
        <dbReference type="ARBA" id="ARBA00002434"/>
    </source>
</evidence>
<evidence type="ECO:0000256" key="3">
    <source>
        <dbReference type="ARBA" id="ARBA00022448"/>
    </source>
</evidence>
<dbReference type="Pfam" id="PF00359">
    <property type="entry name" value="PTS_EIIA_2"/>
    <property type="match status" value="1"/>
</dbReference>
<keyword evidence="8" id="KW-0418">Kinase</keyword>
<organism evidence="13 14">
    <name type="scientific">Anaerostipes amylophilus</name>
    <dbReference type="NCBI Taxonomy" id="2981779"/>
    <lineage>
        <taxon>Bacteria</taxon>
        <taxon>Bacillati</taxon>
        <taxon>Bacillota</taxon>
        <taxon>Clostridia</taxon>
        <taxon>Lachnospirales</taxon>
        <taxon>Lachnospiraceae</taxon>
        <taxon>Anaerostipes</taxon>
    </lineage>
</organism>
<dbReference type="SUPFAM" id="SSF55804">
    <property type="entry name" value="Phoshotransferase/anion transport protein"/>
    <property type="match status" value="1"/>
</dbReference>
<reference evidence="13 14" key="1">
    <citation type="submission" date="2024-04" db="EMBL/GenBank/DDBJ databases">
        <title>Human intestinal bacterial collection.</title>
        <authorList>
            <person name="Pauvert C."/>
            <person name="Hitch T.C.A."/>
            <person name="Clavel T."/>
        </authorList>
    </citation>
    <scope>NUCLEOTIDE SEQUENCE [LARGE SCALE GENOMIC DNA]</scope>
    <source>
        <strain evidence="13 14">CLA-AA-H249</strain>
    </source>
</reference>
<keyword evidence="4" id="KW-0597">Phosphoprotein</keyword>
<keyword evidence="5 13" id="KW-0762">Sugar transport</keyword>
<dbReference type="PROSITE" id="PS51094">
    <property type="entry name" value="PTS_EIIA_TYPE_2"/>
    <property type="match status" value="1"/>
</dbReference>
<evidence type="ECO:0000313" key="13">
    <source>
        <dbReference type="EMBL" id="MEQ2710936.1"/>
    </source>
</evidence>
<dbReference type="CDD" id="cd00211">
    <property type="entry name" value="PTS_IIA_fru"/>
    <property type="match status" value="1"/>
</dbReference>
<keyword evidence="7" id="KW-0598">Phosphotransferase system</keyword>
<dbReference type="Proteomes" id="UP001482154">
    <property type="component" value="Unassembled WGS sequence"/>
</dbReference>
<dbReference type="PROSITE" id="PS00372">
    <property type="entry name" value="PTS_EIIA_TYPE_2_HIS"/>
    <property type="match status" value="1"/>
</dbReference>
<proteinExistence type="predicted"/>
<dbReference type="InterPro" id="IPR050893">
    <property type="entry name" value="Sugar_PTS"/>
</dbReference>
<evidence type="ECO:0000259" key="12">
    <source>
        <dbReference type="PROSITE" id="PS51094"/>
    </source>
</evidence>
<dbReference type="PANTHER" id="PTHR30181">
    <property type="entry name" value="MANNITOL PERMEASE IIC COMPONENT"/>
    <property type="match status" value="1"/>
</dbReference>
<dbReference type="InterPro" id="IPR002178">
    <property type="entry name" value="PTS_EIIA_type-2_dom"/>
</dbReference>
<feature type="domain" description="PTS EIIA type-2" evidence="12">
    <location>
        <begin position="33"/>
        <end position="172"/>
    </location>
</feature>
<name>A0ABV1IUM9_9FIRM</name>
<accession>A0ABV1IUM9</accession>